<protein>
    <submittedName>
        <fullName evidence="2">Uncharacterized protein</fullName>
    </submittedName>
</protein>
<evidence type="ECO:0000313" key="2">
    <source>
        <dbReference type="EMBL" id="MBE4910241.1"/>
    </source>
</evidence>
<dbReference type="RefSeq" id="WP_193539496.1">
    <property type="nucleotide sequence ID" value="NZ_JADCLJ010000024.1"/>
</dbReference>
<accession>A0ABR9QP10</accession>
<feature type="coiled-coil region" evidence="1">
    <location>
        <begin position="7"/>
        <end position="38"/>
    </location>
</feature>
<proteinExistence type="predicted"/>
<dbReference type="Proteomes" id="UP001516662">
    <property type="component" value="Unassembled WGS sequence"/>
</dbReference>
<keyword evidence="3" id="KW-1185">Reference proteome</keyword>
<dbReference type="EMBL" id="JADCLJ010000024">
    <property type="protein sequence ID" value="MBE4910241.1"/>
    <property type="molecule type" value="Genomic_DNA"/>
</dbReference>
<evidence type="ECO:0000313" key="3">
    <source>
        <dbReference type="Proteomes" id="UP001516662"/>
    </source>
</evidence>
<organism evidence="2 3">
    <name type="scientific">Litchfieldia luteola</name>
    <dbReference type="NCBI Taxonomy" id="682179"/>
    <lineage>
        <taxon>Bacteria</taxon>
        <taxon>Bacillati</taxon>
        <taxon>Bacillota</taxon>
        <taxon>Bacilli</taxon>
        <taxon>Bacillales</taxon>
        <taxon>Bacillaceae</taxon>
        <taxon>Litchfieldia</taxon>
    </lineage>
</organism>
<comment type="caution">
    <text evidence="2">The sequence shown here is derived from an EMBL/GenBank/DDBJ whole genome shotgun (WGS) entry which is preliminary data.</text>
</comment>
<sequence length="90" mass="10344">MNTLMAKNEVMNHLDELLKGLDKIEDKLVEERKNLSKEYFQNSTAEFTSIMTTLSSIDECIGKYSLEKNSNNSVKKHTIGKGTFSYRLSY</sequence>
<name>A0ABR9QP10_9BACI</name>
<evidence type="ECO:0000256" key="1">
    <source>
        <dbReference type="SAM" id="Coils"/>
    </source>
</evidence>
<keyword evidence="1" id="KW-0175">Coiled coil</keyword>
<gene>
    <name evidence="2" type="ORF">IMZ08_19575</name>
</gene>
<reference evidence="2 3" key="1">
    <citation type="submission" date="2020-10" db="EMBL/GenBank/DDBJ databases">
        <title>Bacillus sp. HD4P25, an endophyte from a halophyte.</title>
        <authorList>
            <person name="Sun J.-Q."/>
        </authorList>
    </citation>
    <scope>NUCLEOTIDE SEQUENCE [LARGE SCALE GENOMIC DNA]</scope>
    <source>
        <strain evidence="2 3">YIM 93174</strain>
    </source>
</reference>